<proteinExistence type="predicted"/>
<dbReference type="Proteomes" id="UP000054423">
    <property type="component" value="Unassembled WGS sequence"/>
</dbReference>
<dbReference type="Proteomes" id="UP000053864">
    <property type="component" value="Unassembled WGS sequence"/>
</dbReference>
<dbReference type="Proteomes" id="UP000053236">
    <property type="component" value="Unassembled WGS sequence"/>
</dbReference>
<organism evidence="4">
    <name type="scientific">Phytophthora nicotianae</name>
    <name type="common">Potato buckeye rot agent</name>
    <name type="synonym">Phytophthora parasitica</name>
    <dbReference type="NCBI Taxonomy" id="4792"/>
    <lineage>
        <taxon>Eukaryota</taxon>
        <taxon>Sar</taxon>
        <taxon>Stramenopiles</taxon>
        <taxon>Oomycota</taxon>
        <taxon>Peronosporomycetes</taxon>
        <taxon>Peronosporales</taxon>
        <taxon>Peronosporaceae</taxon>
        <taxon>Phytophthora</taxon>
    </lineage>
</organism>
<gene>
    <name evidence="5" type="ORF">L914_17147</name>
    <name evidence="2" type="ORF">L915_17351</name>
    <name evidence="3" type="ORF">L916_17244</name>
    <name evidence="4" type="ORF">L917_17077</name>
</gene>
<dbReference type="EMBL" id="KI688650">
    <property type="protein sequence ID" value="ETK76181.1"/>
    <property type="molecule type" value="Genomic_DNA"/>
</dbReference>
<evidence type="ECO:0000256" key="1">
    <source>
        <dbReference type="SAM" id="MobiDB-lite"/>
    </source>
</evidence>
<evidence type="ECO:0000313" key="3">
    <source>
        <dbReference type="EMBL" id="ETL29619.1"/>
    </source>
</evidence>
<reference evidence="5" key="4">
    <citation type="submission" date="2013-11" db="EMBL/GenBank/DDBJ databases">
        <title>The Genome Sequence of Phytophthora parasitica IAC_01/95.</title>
        <authorList>
            <consortium name="The Broad Institute Genomics Platform"/>
            <person name="Russ C."/>
            <person name="Tyler B."/>
            <person name="Panabieres F."/>
            <person name="Shan W."/>
            <person name="Tripathy S."/>
            <person name="Grunwald N."/>
            <person name="Machado M."/>
            <person name="Johnson C.S."/>
            <person name="Arredondo F."/>
            <person name="Hong C."/>
            <person name="Coffey M."/>
            <person name="Young S.K."/>
            <person name="Zeng Q."/>
            <person name="Gargeya S."/>
            <person name="Fitzgerald M."/>
            <person name="Abouelleil A."/>
            <person name="Alvarado L."/>
            <person name="Chapman S.B."/>
            <person name="Gainer-Dewar J."/>
            <person name="Goldberg J."/>
            <person name="Griggs A."/>
            <person name="Gujja S."/>
            <person name="Hansen M."/>
            <person name="Howarth C."/>
            <person name="Imamovic A."/>
            <person name="Ireland A."/>
            <person name="Larimer J."/>
            <person name="McCowan C."/>
            <person name="Murphy C."/>
            <person name="Pearson M."/>
            <person name="Poon T.W."/>
            <person name="Priest M."/>
            <person name="Roberts A."/>
            <person name="Saif S."/>
            <person name="Shea T."/>
            <person name="Sykes S."/>
            <person name="Wortman J."/>
            <person name="Nusbaum C."/>
            <person name="Birren B."/>
        </authorList>
    </citation>
    <scope>NUCLEOTIDE SEQUENCE [LARGE SCALE GENOMIC DNA]</scope>
    <source>
        <strain evidence="5">IAC_01/95</strain>
    </source>
</reference>
<evidence type="ECO:0000313" key="2">
    <source>
        <dbReference type="EMBL" id="ETK76181.1"/>
    </source>
</evidence>
<dbReference type="EMBL" id="KI695363">
    <property type="protein sequence ID" value="ETM36078.1"/>
    <property type="molecule type" value="Genomic_DNA"/>
</dbReference>
<dbReference type="EMBL" id="KI675434">
    <property type="protein sequence ID" value="ETL29619.1"/>
    <property type="molecule type" value="Genomic_DNA"/>
</dbReference>
<dbReference type="Proteomes" id="UP000054532">
    <property type="component" value="Unassembled WGS sequence"/>
</dbReference>
<reference evidence="2" key="2">
    <citation type="submission" date="2013-11" db="EMBL/GenBank/DDBJ databases">
        <title>The Genome Sequence of Phytophthora parasitica CJ02B3.</title>
        <authorList>
            <consortium name="The Broad Institute Genomics Platform"/>
            <person name="Russ C."/>
            <person name="Tyler B."/>
            <person name="Panabieres F."/>
            <person name="Shan W."/>
            <person name="Tripathy S."/>
            <person name="Grunwald N."/>
            <person name="Machado M."/>
            <person name="Johnson C.S."/>
            <person name="Arredondo F."/>
            <person name="Hong C."/>
            <person name="Coffey M."/>
            <person name="Young S.K."/>
            <person name="Zeng Q."/>
            <person name="Gargeya S."/>
            <person name="Fitzgerald M."/>
            <person name="Abouelleil A."/>
            <person name="Alvarado L."/>
            <person name="Chapman S.B."/>
            <person name="Gainer-Dewar J."/>
            <person name="Goldberg J."/>
            <person name="Griggs A."/>
            <person name="Gujja S."/>
            <person name="Hansen M."/>
            <person name="Howarth C."/>
            <person name="Imamovic A."/>
            <person name="Ireland A."/>
            <person name="Larimer J."/>
            <person name="McCowan C."/>
            <person name="Murphy C."/>
            <person name="Pearson M."/>
            <person name="Poon T.W."/>
            <person name="Priest M."/>
            <person name="Roberts A."/>
            <person name="Saif S."/>
            <person name="Shea T."/>
            <person name="Sykes S."/>
            <person name="Wortman J."/>
            <person name="Nusbaum C."/>
            <person name="Birren B."/>
        </authorList>
    </citation>
    <scope>NUCLEOTIDE SEQUENCE [LARGE SCALE GENOMIC DNA]</scope>
    <source>
        <strain evidence="2">CJ02B3</strain>
    </source>
</reference>
<evidence type="ECO:0000313" key="5">
    <source>
        <dbReference type="EMBL" id="ETM36078.1"/>
    </source>
</evidence>
<reference evidence="4" key="1">
    <citation type="submission" date="2013-11" db="EMBL/GenBank/DDBJ databases">
        <title>The Genome Sequence of Phytophthora parasitica CHvinca01.</title>
        <authorList>
            <consortium name="The Broad Institute Genomics Platform"/>
            <person name="Russ C."/>
            <person name="Tyler B."/>
            <person name="Panabieres F."/>
            <person name="Shan W."/>
            <person name="Tripathy S."/>
            <person name="Grunwald N."/>
            <person name="Machado M."/>
            <person name="Johnson C.S."/>
            <person name="Arredondo F."/>
            <person name="Hong C."/>
            <person name="Coffey M."/>
            <person name="Young S.K."/>
            <person name="Zeng Q."/>
            <person name="Gargeya S."/>
            <person name="Fitzgerald M."/>
            <person name="Abouelleil A."/>
            <person name="Alvarado L."/>
            <person name="Chapman S.B."/>
            <person name="Gainer-Dewar J."/>
            <person name="Goldberg J."/>
            <person name="Griggs A."/>
            <person name="Gujja S."/>
            <person name="Hansen M."/>
            <person name="Howarth C."/>
            <person name="Imamovic A."/>
            <person name="Ireland A."/>
            <person name="Larimer J."/>
            <person name="McCowan C."/>
            <person name="Murphy C."/>
            <person name="Pearson M."/>
            <person name="Poon T.W."/>
            <person name="Priest M."/>
            <person name="Roberts A."/>
            <person name="Saif S."/>
            <person name="Shea T."/>
            <person name="Sykes S."/>
            <person name="Wortman J."/>
            <person name="Nusbaum C."/>
            <person name="Birren B."/>
        </authorList>
    </citation>
    <scope>NUCLEOTIDE SEQUENCE [LARGE SCALE GENOMIC DNA]</scope>
    <source>
        <strain evidence="4">CHvinca01</strain>
    </source>
</reference>
<evidence type="ECO:0000313" key="4">
    <source>
        <dbReference type="EMBL" id="ETL82840.1"/>
    </source>
</evidence>
<sequence>MLLPRGCEAALRFFIARTPKRTKKRRSIGTPRSPSTARKTPPKQQRLYEYSQAELELDLAMAFYATGISFRVLEDPKMKQLFQHLRPDFNFLLATS</sequence>
<dbReference type="AlphaFoldDB" id="W2KEM2"/>
<protein>
    <submittedName>
        <fullName evidence="4">Uncharacterized protein</fullName>
    </submittedName>
</protein>
<dbReference type="EMBL" id="KI682132">
    <property type="protein sequence ID" value="ETL82840.1"/>
    <property type="molecule type" value="Genomic_DNA"/>
</dbReference>
<accession>W2KEM2</accession>
<dbReference type="VEuPathDB" id="FungiDB:PPTG_16149"/>
<feature type="region of interest" description="Disordered" evidence="1">
    <location>
        <begin position="19"/>
        <end position="45"/>
    </location>
</feature>
<name>W2KEM2_PHYNI</name>
<reference evidence="3" key="3">
    <citation type="submission" date="2013-11" db="EMBL/GenBank/DDBJ databases">
        <title>The Genome Sequence of Phytophthora parasitica CJ05E6.</title>
        <authorList>
            <consortium name="The Broad Institute Genomics Platform"/>
            <person name="Russ C."/>
            <person name="Tyler B."/>
            <person name="Panabieres F."/>
            <person name="Shan W."/>
            <person name="Tripathy S."/>
            <person name="Grunwald N."/>
            <person name="Machado M."/>
            <person name="Johnson C.S."/>
            <person name="Arredondo F."/>
            <person name="Hong C."/>
            <person name="Coffey M."/>
            <person name="Young S.K."/>
            <person name="Zeng Q."/>
            <person name="Gargeya S."/>
            <person name="Fitzgerald M."/>
            <person name="Abouelleil A."/>
            <person name="Alvarado L."/>
            <person name="Chapman S.B."/>
            <person name="Gainer-Dewar J."/>
            <person name="Goldberg J."/>
            <person name="Griggs A."/>
            <person name="Gujja S."/>
            <person name="Hansen M."/>
            <person name="Howarth C."/>
            <person name="Imamovic A."/>
            <person name="Ireland A."/>
            <person name="Larimer J."/>
            <person name="McCowan C."/>
            <person name="Murphy C."/>
            <person name="Pearson M."/>
            <person name="Poon T.W."/>
            <person name="Priest M."/>
            <person name="Roberts A."/>
            <person name="Saif S."/>
            <person name="Shea T."/>
            <person name="Sykes S."/>
            <person name="Wortman J."/>
            <person name="Nusbaum C."/>
            <person name="Birren B."/>
        </authorList>
    </citation>
    <scope>NUCLEOTIDE SEQUENCE [LARGE SCALE GENOMIC DNA]</scope>
    <source>
        <strain evidence="3">CJ05E6</strain>
    </source>
</reference>